<reference evidence="2" key="1">
    <citation type="submission" date="2016-11" db="EMBL/GenBank/DDBJ databases">
        <authorList>
            <person name="Varghese N."/>
            <person name="Submissions S."/>
        </authorList>
    </citation>
    <scope>NUCLEOTIDE SEQUENCE [LARGE SCALE GENOMIC DNA]</scope>
    <source>
        <strain evidence="2">DSM 24786</strain>
    </source>
</reference>
<evidence type="ECO:0000313" key="1">
    <source>
        <dbReference type="EMBL" id="SFW55613.1"/>
    </source>
</evidence>
<evidence type="ECO:0000313" key="2">
    <source>
        <dbReference type="Proteomes" id="UP000183257"/>
    </source>
</evidence>
<keyword evidence="2" id="KW-1185">Reference proteome</keyword>
<protein>
    <submittedName>
        <fullName evidence="1">Uncharacterized protein</fullName>
    </submittedName>
</protein>
<organism evidence="1 2">
    <name type="scientific">Cellulophaga fucicola</name>
    <dbReference type="NCBI Taxonomy" id="76595"/>
    <lineage>
        <taxon>Bacteria</taxon>
        <taxon>Pseudomonadati</taxon>
        <taxon>Bacteroidota</taxon>
        <taxon>Flavobacteriia</taxon>
        <taxon>Flavobacteriales</taxon>
        <taxon>Flavobacteriaceae</taxon>
        <taxon>Cellulophaga</taxon>
    </lineage>
</organism>
<dbReference type="AlphaFoldDB" id="A0A1K1Q7B1"/>
<proteinExistence type="predicted"/>
<accession>A0A1K1Q7B1</accession>
<sequence>MLLALILTVIGCKTDEPVKIANLSNLYGVDGFVDIPLTITNTQETDNYNTYTIRAIVDTDTIGMLVKLKKGIKAGFVNGEPKNMFIDQGVSFISMGEQSNMLLEFLAKKYEINSSNNKLKDTQEFTCANLNTQDIDYNKGTGKFKIFLEGKDDYAELFVNFDFAKNTINLNEKDNEYRAPLLRLLKK</sequence>
<dbReference type="STRING" id="76595.SAMN05660313_02404"/>
<gene>
    <name evidence="1" type="ORF">SAMN05660313_02404</name>
</gene>
<dbReference type="Proteomes" id="UP000183257">
    <property type="component" value="Unassembled WGS sequence"/>
</dbReference>
<dbReference type="EMBL" id="FPIY01000003">
    <property type="protein sequence ID" value="SFW55613.1"/>
    <property type="molecule type" value="Genomic_DNA"/>
</dbReference>
<name>A0A1K1Q7B1_9FLAO</name>